<dbReference type="EMBL" id="BKCJ010010829">
    <property type="protein sequence ID" value="GEU93329.1"/>
    <property type="molecule type" value="Genomic_DNA"/>
</dbReference>
<reference evidence="2" key="1">
    <citation type="journal article" date="2019" name="Sci. Rep.">
        <title>Draft genome of Tanacetum cinerariifolium, the natural source of mosquito coil.</title>
        <authorList>
            <person name="Yamashiro T."/>
            <person name="Shiraishi A."/>
            <person name="Satake H."/>
            <person name="Nakayama K."/>
        </authorList>
    </citation>
    <scope>NUCLEOTIDE SEQUENCE</scope>
</reference>
<keyword evidence="2" id="KW-0808">Transferase</keyword>
<gene>
    <name evidence="2" type="ORF">Tci_065307</name>
</gene>
<feature type="region of interest" description="Disordered" evidence="1">
    <location>
        <begin position="109"/>
        <end position="128"/>
    </location>
</feature>
<dbReference type="GO" id="GO:0003964">
    <property type="term" value="F:RNA-directed DNA polymerase activity"/>
    <property type="evidence" value="ECO:0007669"/>
    <property type="project" value="UniProtKB-KW"/>
</dbReference>
<proteinExistence type="predicted"/>
<name>A0A6L2P6W9_TANCI</name>
<keyword evidence="2" id="KW-0548">Nucleotidyltransferase</keyword>
<protein>
    <submittedName>
        <fullName evidence="2">Reverse transcriptase domain-containing protein</fullName>
    </submittedName>
</protein>
<comment type="caution">
    <text evidence="2">The sequence shown here is derived from an EMBL/GenBank/DDBJ whole genome shotgun (WGS) entry which is preliminary data.</text>
</comment>
<evidence type="ECO:0000256" key="1">
    <source>
        <dbReference type="SAM" id="MobiDB-lite"/>
    </source>
</evidence>
<sequence length="215" mass="24472">MLTAPKEKEELIIYPAAAKEAISAVLMTKRDEKQIPIYFVCRALQADFIMERPEDDPADTPIEDKEELLDLWALFTDGSSCIDGSGADLILTNLEGAKFTYALRKKRAAGSSSRQKSHKKRKVNDQESKEIAKKYRKCLKVVLDDDKAIDYETLDVKSPIVDFESQVLGTNKAEKRYPLIKEILKKMLPSRLEAKTESTLALYLIKFIKLQIEEK</sequence>
<evidence type="ECO:0000313" key="2">
    <source>
        <dbReference type="EMBL" id="GEU93329.1"/>
    </source>
</evidence>
<dbReference type="AlphaFoldDB" id="A0A6L2P6W9"/>
<keyword evidence="2" id="KW-0695">RNA-directed DNA polymerase</keyword>
<accession>A0A6L2P6W9</accession>
<organism evidence="2">
    <name type="scientific">Tanacetum cinerariifolium</name>
    <name type="common">Dalmatian daisy</name>
    <name type="synonym">Chrysanthemum cinerariifolium</name>
    <dbReference type="NCBI Taxonomy" id="118510"/>
    <lineage>
        <taxon>Eukaryota</taxon>
        <taxon>Viridiplantae</taxon>
        <taxon>Streptophyta</taxon>
        <taxon>Embryophyta</taxon>
        <taxon>Tracheophyta</taxon>
        <taxon>Spermatophyta</taxon>
        <taxon>Magnoliopsida</taxon>
        <taxon>eudicotyledons</taxon>
        <taxon>Gunneridae</taxon>
        <taxon>Pentapetalae</taxon>
        <taxon>asterids</taxon>
        <taxon>campanulids</taxon>
        <taxon>Asterales</taxon>
        <taxon>Asteraceae</taxon>
        <taxon>Asteroideae</taxon>
        <taxon>Anthemideae</taxon>
        <taxon>Anthemidinae</taxon>
        <taxon>Tanacetum</taxon>
    </lineage>
</organism>